<comment type="caution">
    <text evidence="4">The sequence shown here is derived from an EMBL/GenBank/DDBJ whole genome shotgun (WGS) entry which is preliminary data.</text>
</comment>
<dbReference type="GO" id="GO:0044550">
    <property type="term" value="P:secondary metabolite biosynthetic process"/>
    <property type="evidence" value="ECO:0007669"/>
    <property type="project" value="TreeGrafter"/>
</dbReference>
<comment type="similarity">
    <text evidence="1">Belongs to the LovG family.</text>
</comment>
<dbReference type="Gene3D" id="3.40.50.1820">
    <property type="entry name" value="alpha/beta hydrolase"/>
    <property type="match status" value="1"/>
</dbReference>
<gene>
    <name evidence="4" type="ORF">RCO7_02371</name>
</gene>
<protein>
    <recommendedName>
        <fullName evidence="3">Serine hydrolase domain-containing protein</fullName>
    </recommendedName>
</protein>
<feature type="domain" description="Serine hydrolase" evidence="3">
    <location>
        <begin position="8"/>
        <end position="220"/>
    </location>
</feature>
<dbReference type="Proteomes" id="UP000178129">
    <property type="component" value="Unassembled WGS sequence"/>
</dbReference>
<dbReference type="SUPFAM" id="SSF53474">
    <property type="entry name" value="alpha/beta-Hydrolases"/>
    <property type="match status" value="1"/>
</dbReference>
<evidence type="ECO:0000256" key="2">
    <source>
        <dbReference type="ARBA" id="ARBA00022801"/>
    </source>
</evidence>
<accession>A0A1E1JVS3</accession>
<dbReference type="InParanoid" id="A0A1E1JVS3"/>
<evidence type="ECO:0000313" key="4">
    <source>
        <dbReference type="EMBL" id="CZS89923.1"/>
    </source>
</evidence>
<evidence type="ECO:0000313" key="5">
    <source>
        <dbReference type="Proteomes" id="UP000178129"/>
    </source>
</evidence>
<dbReference type="InterPro" id="IPR050593">
    <property type="entry name" value="LovG"/>
</dbReference>
<dbReference type="InterPro" id="IPR029058">
    <property type="entry name" value="AB_hydrolase_fold"/>
</dbReference>
<dbReference type="GO" id="GO:0005737">
    <property type="term" value="C:cytoplasm"/>
    <property type="evidence" value="ECO:0007669"/>
    <property type="project" value="TreeGrafter"/>
</dbReference>
<evidence type="ECO:0000259" key="3">
    <source>
        <dbReference type="Pfam" id="PF03959"/>
    </source>
</evidence>
<keyword evidence="5" id="KW-1185">Reference proteome</keyword>
<proteinExistence type="inferred from homology"/>
<dbReference type="PANTHER" id="PTHR48070">
    <property type="entry name" value="ESTERASE OVCA2"/>
    <property type="match status" value="1"/>
</dbReference>
<sequence>MEHHKRLPKILCLHGSGTNVDIFQIQSRKLRNYLKDSFRFVFVNAPFSSPPGPGVLPFFDADDDFYAWIPQRRRSRKPFARRIDLGKEEREANEGLRNALMDIDEYDEPFVGVMGFSQGAGMAASLLLLAQQARNRGEKCYWSSLQFGIMFNGTADCLEWQSHRSIEEVRDDVIRIPTVQVHGLADPWLKNGRMMLGCFFAAETVNLIEFNGAHHLIPDEEGTRRLAEAIKEMSAGKSRVTPVSAWNSFDEKMAMDSSVSVTEIILV</sequence>
<dbReference type="InterPro" id="IPR005645">
    <property type="entry name" value="FSH-like_dom"/>
</dbReference>
<dbReference type="GO" id="GO:0005634">
    <property type="term" value="C:nucleus"/>
    <property type="evidence" value="ECO:0007669"/>
    <property type="project" value="TreeGrafter"/>
</dbReference>
<keyword evidence="2" id="KW-0378">Hydrolase</keyword>
<dbReference type="AlphaFoldDB" id="A0A1E1JVS3"/>
<reference evidence="5" key="1">
    <citation type="submission" date="2016-03" db="EMBL/GenBank/DDBJ databases">
        <authorList>
            <person name="Ploux O."/>
        </authorList>
    </citation>
    <scope>NUCLEOTIDE SEQUENCE [LARGE SCALE GENOMIC DNA]</scope>
    <source>
        <strain evidence="5">UK7</strain>
    </source>
</reference>
<dbReference type="Pfam" id="PF03959">
    <property type="entry name" value="FSH1"/>
    <property type="match status" value="1"/>
</dbReference>
<evidence type="ECO:0000256" key="1">
    <source>
        <dbReference type="ARBA" id="ARBA00005863"/>
    </source>
</evidence>
<dbReference type="PANTHER" id="PTHR48070:SF3">
    <property type="entry name" value="ESTERASE DBAE-RELATED"/>
    <property type="match status" value="1"/>
</dbReference>
<organism evidence="4 5">
    <name type="scientific">Rhynchosporium graminicola</name>
    <dbReference type="NCBI Taxonomy" id="2792576"/>
    <lineage>
        <taxon>Eukaryota</taxon>
        <taxon>Fungi</taxon>
        <taxon>Dikarya</taxon>
        <taxon>Ascomycota</taxon>
        <taxon>Pezizomycotina</taxon>
        <taxon>Leotiomycetes</taxon>
        <taxon>Helotiales</taxon>
        <taxon>Ploettnerulaceae</taxon>
        <taxon>Rhynchosporium</taxon>
    </lineage>
</organism>
<dbReference type="GO" id="GO:0016787">
    <property type="term" value="F:hydrolase activity"/>
    <property type="evidence" value="ECO:0007669"/>
    <property type="project" value="UniProtKB-KW"/>
</dbReference>
<dbReference type="EMBL" id="FJUW01000003">
    <property type="protein sequence ID" value="CZS89923.1"/>
    <property type="molecule type" value="Genomic_DNA"/>
</dbReference>
<name>A0A1E1JVS3_9HELO</name>